<dbReference type="OrthoDB" id="73190at2759"/>
<sequence length="410" mass="46290">MLTRSRSKASKQPVFIDDNWNDAYIQAKDEQIDALLATSQRGWNDLEEENSEAFDSDSDEDAWHSDSDESEDNDEDWLERPHRLPKYTFSQRWVAGGGLLQNVCWTLAGVAVAPVLLYASLPRYEKPLWPLQSPHFVGFLSKVSLNVLSLTVAAAALYGALCGVEPLAMTNVLQWRHIELEPLTQCRENLLRGVRDFFQNAVDFVSGWPTAPLRQSDDGIRTVVDSLNAPMVYELALLAAGVLVMLTCFYRAWAKILVLLIIATYVAFNVNMEIKMQQRAAIEIYSLDPDFAFVNESIFVAIDGHNLEVGGSVAWMPYWDGLHQQEAHVCPKRFPQQLKEGGVFVTFSQVDEYVPCYLSAKETASAVLIDGEIQPSNSFQCYENVRLRVKDHRSVPGWSLHLPQQKEEET</sequence>
<accession>A0A976FGW4</accession>
<comment type="caution">
    <text evidence="3">The sequence shown here is derived from an EMBL/GenBank/DDBJ whole genome shotgun (WGS) entry which is preliminary data.</text>
</comment>
<feature type="transmembrane region" description="Helical" evidence="2">
    <location>
        <begin position="93"/>
        <end position="119"/>
    </location>
</feature>
<keyword evidence="2" id="KW-0812">Transmembrane</keyword>
<dbReference type="KEGG" id="blac:94351111"/>
<dbReference type="RefSeq" id="XP_067815808.1">
    <property type="nucleotide sequence ID" value="XM_067965440.1"/>
</dbReference>
<dbReference type="AlphaFoldDB" id="A0A976FGW4"/>
<evidence type="ECO:0000313" key="3">
    <source>
        <dbReference type="EMBL" id="TDH66309.1"/>
    </source>
</evidence>
<feature type="transmembrane region" description="Helical" evidence="2">
    <location>
        <begin position="139"/>
        <end position="161"/>
    </location>
</feature>
<keyword evidence="4" id="KW-1185">Reference proteome</keyword>
<reference evidence="3 4" key="1">
    <citation type="journal article" date="2021" name="Genome Biol.">
        <title>AFLAP: assembly-free linkage analysis pipeline using k-mers from genome sequencing data.</title>
        <authorList>
            <person name="Fletcher K."/>
            <person name="Zhang L."/>
            <person name="Gil J."/>
            <person name="Han R."/>
            <person name="Cavanaugh K."/>
            <person name="Michelmore R."/>
        </authorList>
    </citation>
    <scope>NUCLEOTIDE SEQUENCE [LARGE SCALE GENOMIC DNA]</scope>
    <source>
        <strain evidence="3 4">SF5</strain>
    </source>
</reference>
<dbReference type="EMBL" id="SHOA02000008">
    <property type="protein sequence ID" value="TDH66309.1"/>
    <property type="molecule type" value="Genomic_DNA"/>
</dbReference>
<keyword evidence="2" id="KW-0472">Membrane</keyword>
<feature type="region of interest" description="Disordered" evidence="1">
    <location>
        <begin position="46"/>
        <end position="77"/>
    </location>
</feature>
<gene>
    <name evidence="3" type="ORF">CCR75_007379</name>
</gene>
<dbReference type="GeneID" id="94351111"/>
<keyword evidence="2" id="KW-1133">Transmembrane helix</keyword>
<feature type="compositionally biased region" description="Acidic residues" evidence="1">
    <location>
        <begin position="68"/>
        <end position="77"/>
    </location>
</feature>
<feature type="transmembrane region" description="Helical" evidence="2">
    <location>
        <begin position="227"/>
        <end position="246"/>
    </location>
</feature>
<feature type="compositionally biased region" description="Acidic residues" evidence="1">
    <location>
        <begin position="46"/>
        <end position="60"/>
    </location>
</feature>
<feature type="transmembrane region" description="Helical" evidence="2">
    <location>
        <begin position="252"/>
        <end position="270"/>
    </location>
</feature>
<dbReference type="Proteomes" id="UP000294530">
    <property type="component" value="Unassembled WGS sequence"/>
</dbReference>
<evidence type="ECO:0000256" key="2">
    <source>
        <dbReference type="SAM" id="Phobius"/>
    </source>
</evidence>
<evidence type="ECO:0000256" key="1">
    <source>
        <dbReference type="SAM" id="MobiDB-lite"/>
    </source>
</evidence>
<proteinExistence type="predicted"/>
<protein>
    <submittedName>
        <fullName evidence="3">Uncharacterized protein</fullName>
    </submittedName>
</protein>
<name>A0A976FGW4_BRELC</name>
<evidence type="ECO:0000313" key="4">
    <source>
        <dbReference type="Proteomes" id="UP000294530"/>
    </source>
</evidence>
<organism evidence="3 4">
    <name type="scientific">Bremia lactucae</name>
    <name type="common">Lettuce downy mildew</name>
    <dbReference type="NCBI Taxonomy" id="4779"/>
    <lineage>
        <taxon>Eukaryota</taxon>
        <taxon>Sar</taxon>
        <taxon>Stramenopiles</taxon>
        <taxon>Oomycota</taxon>
        <taxon>Peronosporomycetes</taxon>
        <taxon>Peronosporales</taxon>
        <taxon>Peronosporaceae</taxon>
        <taxon>Bremia</taxon>
    </lineage>
</organism>